<feature type="transmembrane region" description="Helical" evidence="1">
    <location>
        <begin position="33"/>
        <end position="51"/>
    </location>
</feature>
<keyword evidence="1" id="KW-1133">Transmembrane helix</keyword>
<organism evidence="2 3">
    <name type="scientific">Sphaerosporella brunnea</name>
    <dbReference type="NCBI Taxonomy" id="1250544"/>
    <lineage>
        <taxon>Eukaryota</taxon>
        <taxon>Fungi</taxon>
        <taxon>Dikarya</taxon>
        <taxon>Ascomycota</taxon>
        <taxon>Pezizomycotina</taxon>
        <taxon>Pezizomycetes</taxon>
        <taxon>Pezizales</taxon>
        <taxon>Pyronemataceae</taxon>
        <taxon>Sphaerosporella</taxon>
    </lineage>
</organism>
<reference evidence="2 3" key="1">
    <citation type="submission" date="2019-09" db="EMBL/GenBank/DDBJ databases">
        <title>Draft genome of the ectomycorrhizal ascomycete Sphaerosporella brunnea.</title>
        <authorList>
            <consortium name="DOE Joint Genome Institute"/>
            <person name="Benucci G.M."/>
            <person name="Marozzi G."/>
            <person name="Antonielli L."/>
            <person name="Sanchez S."/>
            <person name="Marco P."/>
            <person name="Wang X."/>
            <person name="Falini L.B."/>
            <person name="Barry K."/>
            <person name="Haridas S."/>
            <person name="Lipzen A."/>
            <person name="Labutti K."/>
            <person name="Grigoriev I.V."/>
            <person name="Murat C."/>
            <person name="Martin F."/>
            <person name="Albertini E."/>
            <person name="Donnini D."/>
            <person name="Bonito G."/>
        </authorList>
    </citation>
    <scope>NUCLEOTIDE SEQUENCE [LARGE SCALE GENOMIC DNA]</scope>
    <source>
        <strain evidence="2 3">Sb_GMNB300</strain>
    </source>
</reference>
<dbReference type="EMBL" id="VXIS01000189">
    <property type="protein sequence ID" value="KAA8898224.1"/>
    <property type="molecule type" value="Genomic_DNA"/>
</dbReference>
<proteinExistence type="predicted"/>
<accession>A0A5J5EMP1</accession>
<evidence type="ECO:0000313" key="2">
    <source>
        <dbReference type="EMBL" id="KAA8898224.1"/>
    </source>
</evidence>
<name>A0A5J5EMP1_9PEZI</name>
<sequence>MANQTVPFDIAGAVNTTVTKAIAAVDPQGLPTVIALAFVAAMTLILLRGCISLEEANSVPAGPAHREFLFRLLRVFACNAWLLALMVVFASLMPQPTPEFMGLYYFVWVVLSVLGFFVGFNVLSIAWGKDGVPAAAAAGGKEKVTVLEYRTFGCFFHC</sequence>
<dbReference type="InParanoid" id="A0A5J5EMP1"/>
<evidence type="ECO:0000256" key="1">
    <source>
        <dbReference type="SAM" id="Phobius"/>
    </source>
</evidence>
<dbReference type="Proteomes" id="UP000326924">
    <property type="component" value="Unassembled WGS sequence"/>
</dbReference>
<feature type="transmembrane region" description="Helical" evidence="1">
    <location>
        <begin position="72"/>
        <end position="93"/>
    </location>
</feature>
<feature type="transmembrane region" description="Helical" evidence="1">
    <location>
        <begin position="105"/>
        <end position="127"/>
    </location>
</feature>
<dbReference type="AlphaFoldDB" id="A0A5J5EMP1"/>
<keyword evidence="1" id="KW-0472">Membrane</keyword>
<keyword evidence="1" id="KW-0812">Transmembrane</keyword>
<gene>
    <name evidence="2" type="ORF">FN846DRAFT_892887</name>
</gene>
<keyword evidence="3" id="KW-1185">Reference proteome</keyword>
<comment type="caution">
    <text evidence="2">The sequence shown here is derived from an EMBL/GenBank/DDBJ whole genome shotgun (WGS) entry which is preliminary data.</text>
</comment>
<protein>
    <submittedName>
        <fullName evidence="2">Uncharacterized protein</fullName>
    </submittedName>
</protein>
<evidence type="ECO:0000313" key="3">
    <source>
        <dbReference type="Proteomes" id="UP000326924"/>
    </source>
</evidence>